<dbReference type="Gene3D" id="3.40.50.2300">
    <property type="match status" value="1"/>
</dbReference>
<evidence type="ECO:0000259" key="2">
    <source>
        <dbReference type="PROSITE" id="PS50110"/>
    </source>
</evidence>
<dbReference type="SUPFAM" id="SSF52172">
    <property type="entry name" value="CheY-like"/>
    <property type="match status" value="1"/>
</dbReference>
<feature type="modified residue" description="4-aspartylphosphate" evidence="1">
    <location>
        <position position="64"/>
    </location>
</feature>
<sequence>MAKQAMAPNDCSSVTLLFVDDELPILKAFKRLVRGKNWTVYCAESAQQGIQILSQNNVDIVVSDMRMPNMNGAQFLSYVRDNHPQAQRILITGYSDLQSLQSAINEAKISNYISKPWEDEALLDVLQKTVDIQEGEKERRRLELVKKSQNKKLGRLALSLNSQVNEKSMEVNQALTLLEMERNHAQMRVHELTHAVLKLLGLSGKGRSYGAFIAESATAVGRAIGLSALELENLYIAAALHNIGYLVLGEREMIEDANEQENEHSEQYKAQVAISEEILNGMPALAPVASIIATHKERLNGTGFPNKLKAEQIPMPARILGVVSDYVQLHRGRMCSGVEGHAMARKYIESRIAWHYDIAVVKHFFEQVDDAALNYISTILASEVHELQPGMILANDIRTHNKVLLLPAGVKLNQNQINKIELYERFAKTKLIVNIVNTS</sequence>
<dbReference type="PROSITE" id="PS50110">
    <property type="entry name" value="RESPONSE_REGULATORY"/>
    <property type="match status" value="1"/>
</dbReference>
<keyword evidence="1" id="KW-0597">Phosphoprotein</keyword>
<dbReference type="InterPro" id="IPR052020">
    <property type="entry name" value="Cyclic_di-GMP/3'3'-cGAMP_PDE"/>
</dbReference>
<dbReference type="SMART" id="SM00448">
    <property type="entry name" value="REC"/>
    <property type="match status" value="1"/>
</dbReference>
<dbReference type="EMBL" id="CP000282">
    <property type="protein sequence ID" value="ABD83060.1"/>
    <property type="molecule type" value="Genomic_DNA"/>
</dbReference>
<dbReference type="PANTHER" id="PTHR45228:SF8">
    <property type="entry name" value="TWO-COMPONENT RESPONSE REGULATOR-RELATED"/>
    <property type="match status" value="1"/>
</dbReference>
<organism evidence="4 5">
    <name type="scientific">Saccharophagus degradans (strain 2-40 / ATCC 43961 / DSM 17024)</name>
    <dbReference type="NCBI Taxonomy" id="203122"/>
    <lineage>
        <taxon>Bacteria</taxon>
        <taxon>Pseudomonadati</taxon>
        <taxon>Pseudomonadota</taxon>
        <taxon>Gammaproteobacteria</taxon>
        <taxon>Cellvibrionales</taxon>
        <taxon>Cellvibrionaceae</taxon>
        <taxon>Saccharophagus</taxon>
    </lineage>
</organism>
<feature type="domain" description="HD-GYP" evidence="3">
    <location>
        <begin position="160"/>
        <end position="380"/>
    </location>
</feature>
<proteinExistence type="predicted"/>
<feature type="domain" description="Response regulatory" evidence="2">
    <location>
        <begin position="15"/>
        <end position="130"/>
    </location>
</feature>
<dbReference type="InterPro" id="IPR001789">
    <property type="entry name" value="Sig_transdc_resp-reg_receiver"/>
</dbReference>
<dbReference type="HOGENOM" id="CLU_000445_92_10_6"/>
<name>Q21E19_SACD2</name>
<dbReference type="Pfam" id="PF13487">
    <property type="entry name" value="HD_5"/>
    <property type="match status" value="1"/>
</dbReference>
<dbReference type="Gene3D" id="1.10.3210.10">
    <property type="entry name" value="Hypothetical protein af1432"/>
    <property type="match status" value="1"/>
</dbReference>
<evidence type="ECO:0000313" key="4">
    <source>
        <dbReference type="EMBL" id="ABD83060.1"/>
    </source>
</evidence>
<dbReference type="CDD" id="cd17569">
    <property type="entry name" value="REC_HupR-like"/>
    <property type="match status" value="1"/>
</dbReference>
<dbReference type="AlphaFoldDB" id="Q21E19"/>
<dbReference type="InterPro" id="IPR011006">
    <property type="entry name" value="CheY-like_superfamily"/>
</dbReference>
<dbReference type="GO" id="GO:0000160">
    <property type="term" value="P:phosphorelay signal transduction system"/>
    <property type="evidence" value="ECO:0007669"/>
    <property type="project" value="InterPro"/>
</dbReference>
<dbReference type="GO" id="GO:0008081">
    <property type="term" value="F:phosphoric diester hydrolase activity"/>
    <property type="evidence" value="ECO:0007669"/>
    <property type="project" value="UniProtKB-ARBA"/>
</dbReference>
<evidence type="ECO:0000259" key="3">
    <source>
        <dbReference type="PROSITE" id="PS51832"/>
    </source>
</evidence>
<dbReference type="InterPro" id="IPR037522">
    <property type="entry name" value="HD_GYP_dom"/>
</dbReference>
<accession>Q21E19</accession>
<reference evidence="4 5" key="1">
    <citation type="journal article" date="2008" name="PLoS Genet.">
        <title>Complete genome sequence of the complex carbohydrate-degrading marine bacterium, Saccharophagus degradans strain 2-40 T.</title>
        <authorList>
            <person name="Weiner R.M."/>
            <person name="Taylor L.E.II."/>
            <person name="Henrissat B."/>
            <person name="Hauser L."/>
            <person name="Land M."/>
            <person name="Coutinho P.M."/>
            <person name="Rancurel C."/>
            <person name="Saunders E.H."/>
            <person name="Longmire A.G."/>
            <person name="Zhang H."/>
            <person name="Bayer E.A."/>
            <person name="Gilbert H.J."/>
            <person name="Larimer F."/>
            <person name="Zhulin I.B."/>
            <person name="Ekborg N.A."/>
            <person name="Lamed R."/>
            <person name="Richardson P.M."/>
            <person name="Borovok I."/>
            <person name="Hutcheson S."/>
        </authorList>
    </citation>
    <scope>NUCLEOTIDE SEQUENCE [LARGE SCALE GENOMIC DNA]</scope>
    <source>
        <strain evidence="5">2-40 / ATCC 43961 / DSM 17024</strain>
    </source>
</reference>
<gene>
    <name evidence="4" type="ordered locus">Sde_3805</name>
</gene>
<dbReference type="Proteomes" id="UP000001947">
    <property type="component" value="Chromosome"/>
</dbReference>
<dbReference type="GeneID" id="98615408"/>
<dbReference type="CDD" id="cd00077">
    <property type="entry name" value="HDc"/>
    <property type="match status" value="1"/>
</dbReference>
<protein>
    <submittedName>
        <fullName evidence="4">Response regulator receiver</fullName>
    </submittedName>
</protein>
<dbReference type="RefSeq" id="WP_011470275.1">
    <property type="nucleotide sequence ID" value="NC_007912.1"/>
</dbReference>
<dbReference type="eggNOG" id="COG3437">
    <property type="taxonomic scope" value="Bacteria"/>
</dbReference>
<dbReference type="SUPFAM" id="SSF109604">
    <property type="entry name" value="HD-domain/PDEase-like"/>
    <property type="match status" value="1"/>
</dbReference>
<dbReference type="KEGG" id="sde:Sde_3805"/>
<dbReference type="PANTHER" id="PTHR45228">
    <property type="entry name" value="CYCLIC DI-GMP PHOSPHODIESTERASE TM_0186-RELATED"/>
    <property type="match status" value="1"/>
</dbReference>
<keyword evidence="5" id="KW-1185">Reference proteome</keyword>
<dbReference type="PROSITE" id="PS51832">
    <property type="entry name" value="HD_GYP"/>
    <property type="match status" value="1"/>
</dbReference>
<evidence type="ECO:0000313" key="5">
    <source>
        <dbReference type="Proteomes" id="UP000001947"/>
    </source>
</evidence>
<dbReference type="OrthoDB" id="9802066at2"/>
<dbReference type="Pfam" id="PF00072">
    <property type="entry name" value="Response_reg"/>
    <property type="match status" value="1"/>
</dbReference>
<dbReference type="InterPro" id="IPR003607">
    <property type="entry name" value="HD/PDEase_dom"/>
</dbReference>
<evidence type="ECO:0000256" key="1">
    <source>
        <dbReference type="PROSITE-ProRule" id="PRU00169"/>
    </source>
</evidence>
<dbReference type="STRING" id="203122.Sde_3805"/>